<proteinExistence type="predicted"/>
<evidence type="ECO:0000313" key="2">
    <source>
        <dbReference type="Proteomes" id="UP000291793"/>
    </source>
</evidence>
<name>A0A4R0HHY9_9ENTR</name>
<dbReference type="OrthoDB" id="6432949at2"/>
<accession>A0A4R0HHY9</accession>
<dbReference type="EMBL" id="SJOP01000008">
    <property type="protein sequence ID" value="TCC09240.1"/>
    <property type="molecule type" value="Genomic_DNA"/>
</dbReference>
<dbReference type="Proteomes" id="UP000291793">
    <property type="component" value="Unassembled WGS sequence"/>
</dbReference>
<gene>
    <name evidence="1" type="ORF">E0L21_10500</name>
</gene>
<dbReference type="AlphaFoldDB" id="A0A4R0HHY9"/>
<keyword evidence="2" id="KW-1185">Reference proteome</keyword>
<organism evidence="1 2">
    <name type="scientific">Kosakonia quasisacchari</name>
    <dbReference type="NCBI Taxonomy" id="2529380"/>
    <lineage>
        <taxon>Bacteria</taxon>
        <taxon>Pseudomonadati</taxon>
        <taxon>Pseudomonadota</taxon>
        <taxon>Gammaproteobacteria</taxon>
        <taxon>Enterobacterales</taxon>
        <taxon>Enterobacteriaceae</taxon>
        <taxon>Kosakonia</taxon>
    </lineage>
</organism>
<protein>
    <submittedName>
        <fullName evidence="1">Uncharacterized protein</fullName>
    </submittedName>
</protein>
<comment type="caution">
    <text evidence="1">The sequence shown here is derived from an EMBL/GenBank/DDBJ whole genome shotgun (WGS) entry which is preliminary data.</text>
</comment>
<sequence length="99" mass="11168">MNRKADPLSDVLTEMCAKALVTWMTHSAQQGMPREELLIRGNDFVYALHANFVLLHDILSETMEDIQQQSLKLQESVDILAQRLQSLGAEADNMAARIK</sequence>
<dbReference type="RefSeq" id="WP_131409215.1">
    <property type="nucleotide sequence ID" value="NZ_SJOP01000008.1"/>
</dbReference>
<evidence type="ECO:0000313" key="1">
    <source>
        <dbReference type="EMBL" id="TCC09240.1"/>
    </source>
</evidence>
<reference evidence="1 2" key="1">
    <citation type="submission" date="2019-02" db="EMBL/GenBank/DDBJ databases">
        <title>The draft genome of Kosakonia quasisacchari strain WCHKQ120001.</title>
        <authorList>
            <person name="Wang C."/>
            <person name="Feng Y."/>
            <person name="Zong Z."/>
        </authorList>
    </citation>
    <scope>NUCLEOTIDE SEQUENCE [LARGE SCALE GENOMIC DNA]</scope>
    <source>
        <strain evidence="1 2">WCHKQ120001</strain>
    </source>
</reference>